<dbReference type="RefSeq" id="WP_127785538.1">
    <property type="nucleotide sequence ID" value="NZ_SACL01000001.1"/>
</dbReference>
<accession>A0A437MMW0</accession>
<reference evidence="2 3" key="1">
    <citation type="submission" date="2019-01" db="EMBL/GenBank/DDBJ databases">
        <authorList>
            <person name="Chen W.-M."/>
        </authorList>
    </citation>
    <scope>NUCLEOTIDE SEQUENCE [LARGE SCALE GENOMIC DNA]</scope>
    <source>
        <strain evidence="2 3">CCP-6</strain>
    </source>
</reference>
<dbReference type="AlphaFoldDB" id="A0A437MMW0"/>
<evidence type="ECO:0000313" key="3">
    <source>
        <dbReference type="Proteomes" id="UP000282957"/>
    </source>
</evidence>
<dbReference type="Gene3D" id="3.40.50.880">
    <property type="match status" value="1"/>
</dbReference>
<dbReference type="CDD" id="cd03139">
    <property type="entry name" value="GATase1_PfpI_2"/>
    <property type="match status" value="1"/>
</dbReference>
<protein>
    <submittedName>
        <fullName evidence="2">DJ-1/PfpI family protein</fullName>
    </submittedName>
</protein>
<evidence type="ECO:0000259" key="1">
    <source>
        <dbReference type="Pfam" id="PF01965"/>
    </source>
</evidence>
<dbReference type="InterPro" id="IPR002818">
    <property type="entry name" value="DJ-1/PfpI"/>
</dbReference>
<dbReference type="PANTHER" id="PTHR43130">
    <property type="entry name" value="ARAC-FAMILY TRANSCRIPTIONAL REGULATOR"/>
    <property type="match status" value="1"/>
</dbReference>
<keyword evidence="3" id="KW-1185">Reference proteome</keyword>
<evidence type="ECO:0000313" key="2">
    <source>
        <dbReference type="EMBL" id="RVT98973.1"/>
    </source>
</evidence>
<proteinExistence type="predicted"/>
<organism evidence="2 3">
    <name type="scientific">Rhodovarius crocodyli</name>
    <dbReference type="NCBI Taxonomy" id="1979269"/>
    <lineage>
        <taxon>Bacteria</taxon>
        <taxon>Pseudomonadati</taxon>
        <taxon>Pseudomonadota</taxon>
        <taxon>Alphaproteobacteria</taxon>
        <taxon>Acetobacterales</taxon>
        <taxon>Roseomonadaceae</taxon>
        <taxon>Rhodovarius</taxon>
    </lineage>
</organism>
<dbReference type="InterPro" id="IPR052158">
    <property type="entry name" value="INH-QAR"/>
</dbReference>
<dbReference type="SUPFAM" id="SSF52317">
    <property type="entry name" value="Class I glutamine amidotransferase-like"/>
    <property type="match status" value="1"/>
</dbReference>
<dbReference type="PANTHER" id="PTHR43130:SF3">
    <property type="entry name" value="HTH-TYPE TRANSCRIPTIONAL REGULATOR RV1931C"/>
    <property type="match status" value="1"/>
</dbReference>
<dbReference type="EMBL" id="SACL01000001">
    <property type="protein sequence ID" value="RVT98973.1"/>
    <property type="molecule type" value="Genomic_DNA"/>
</dbReference>
<dbReference type="InterPro" id="IPR029062">
    <property type="entry name" value="Class_I_gatase-like"/>
</dbReference>
<comment type="caution">
    <text evidence="2">The sequence shown here is derived from an EMBL/GenBank/DDBJ whole genome shotgun (WGS) entry which is preliminary data.</text>
</comment>
<feature type="domain" description="DJ-1/PfpI" evidence="1">
    <location>
        <begin position="10"/>
        <end position="128"/>
    </location>
</feature>
<sequence length="210" mass="21681">MLNRDDPAVIAVLLYDGVEPIDIGGTIGVISMASRVLPGIRAVAVAERAGPVACAGGLTVKADYRFDAVPDYDALIVTGGPGWQREVSNPVMLDFLRSQPAGRLASVCTGALILGAAGLLTGRAATTRRQAVGLEARSPLDLLADMGASTRPAQLVDDGPGPFTAGGVSMAIDGTLHLIGRLYGEEAQAEVARVIEYDRAFAANRAALGR</sequence>
<dbReference type="OrthoDB" id="186587at2"/>
<name>A0A437MMW0_9PROT</name>
<dbReference type="Pfam" id="PF01965">
    <property type="entry name" value="DJ-1_PfpI"/>
    <property type="match status" value="1"/>
</dbReference>
<gene>
    <name evidence="2" type="ORF">EOD42_02355</name>
</gene>
<dbReference type="Proteomes" id="UP000282957">
    <property type="component" value="Unassembled WGS sequence"/>
</dbReference>